<dbReference type="Proteomes" id="UP000824533">
    <property type="component" value="Linkage Group LG14"/>
</dbReference>
<protein>
    <submittedName>
        <fullName evidence="1">Uncharacterized protein</fullName>
    </submittedName>
</protein>
<organism evidence="1 2">
    <name type="scientific">Dendrolimus kikuchii</name>
    <dbReference type="NCBI Taxonomy" id="765133"/>
    <lineage>
        <taxon>Eukaryota</taxon>
        <taxon>Metazoa</taxon>
        <taxon>Ecdysozoa</taxon>
        <taxon>Arthropoda</taxon>
        <taxon>Hexapoda</taxon>
        <taxon>Insecta</taxon>
        <taxon>Pterygota</taxon>
        <taxon>Neoptera</taxon>
        <taxon>Endopterygota</taxon>
        <taxon>Lepidoptera</taxon>
        <taxon>Glossata</taxon>
        <taxon>Ditrysia</taxon>
        <taxon>Bombycoidea</taxon>
        <taxon>Lasiocampidae</taxon>
        <taxon>Dendrolimus</taxon>
    </lineage>
</organism>
<dbReference type="EMBL" id="CM034400">
    <property type="protein sequence ID" value="KAJ0176090.1"/>
    <property type="molecule type" value="Genomic_DNA"/>
</dbReference>
<evidence type="ECO:0000313" key="1">
    <source>
        <dbReference type="EMBL" id="KAJ0176090.1"/>
    </source>
</evidence>
<keyword evidence="2" id="KW-1185">Reference proteome</keyword>
<accession>A0ACC1CX78</accession>
<name>A0ACC1CX78_9NEOP</name>
<reference evidence="1 2" key="1">
    <citation type="journal article" date="2021" name="Front. Genet.">
        <title>Chromosome-Level Genome Assembly Reveals Significant Gene Expansion in the Toll and IMD Signaling Pathways of Dendrolimus kikuchii.</title>
        <authorList>
            <person name="Zhou J."/>
            <person name="Wu P."/>
            <person name="Xiong Z."/>
            <person name="Liu N."/>
            <person name="Zhao N."/>
            <person name="Ji M."/>
            <person name="Qiu Y."/>
            <person name="Yang B."/>
        </authorList>
    </citation>
    <scope>NUCLEOTIDE SEQUENCE [LARGE SCALE GENOMIC DNA]</scope>
    <source>
        <strain evidence="1">Ann1</strain>
    </source>
</reference>
<comment type="caution">
    <text evidence="1">The sequence shown here is derived from an EMBL/GenBank/DDBJ whole genome shotgun (WGS) entry which is preliminary data.</text>
</comment>
<gene>
    <name evidence="1" type="ORF">K1T71_008264</name>
</gene>
<proteinExistence type="predicted"/>
<sequence length="109" mass="12189">MLSTSEALHCGVPIVSIPLFSDQFANAASALENGLGVTVDIGVIVQSTIGYALLVVLQESYQRRVKYISEMWRDRPLSPIDTAVYWIEYVAKYKGDVRMKPPTVNLLNW</sequence>
<evidence type="ECO:0000313" key="2">
    <source>
        <dbReference type="Proteomes" id="UP000824533"/>
    </source>
</evidence>